<proteinExistence type="inferred from homology"/>
<keyword evidence="14" id="KW-1185">Reference proteome</keyword>
<dbReference type="GO" id="GO:0000166">
    <property type="term" value="F:nucleotide binding"/>
    <property type="evidence" value="ECO:0007669"/>
    <property type="project" value="UniProtKB-KW"/>
</dbReference>
<evidence type="ECO:0000256" key="7">
    <source>
        <dbReference type="ARBA" id="ARBA00023080"/>
    </source>
</evidence>
<comment type="subunit">
    <text evidence="2 10">Homodimer.</text>
</comment>
<comment type="similarity">
    <text evidence="1 10 11">Belongs to the HAM1 NTPase family.</text>
</comment>
<evidence type="ECO:0000256" key="5">
    <source>
        <dbReference type="ARBA" id="ARBA00022801"/>
    </source>
</evidence>
<evidence type="ECO:0000256" key="9">
    <source>
        <dbReference type="ARBA" id="ARBA00052017"/>
    </source>
</evidence>
<comment type="catalytic activity">
    <reaction evidence="8 10">
        <text>dITP + H2O = dIMP + diphosphate + H(+)</text>
        <dbReference type="Rhea" id="RHEA:28342"/>
        <dbReference type="ChEBI" id="CHEBI:15377"/>
        <dbReference type="ChEBI" id="CHEBI:15378"/>
        <dbReference type="ChEBI" id="CHEBI:33019"/>
        <dbReference type="ChEBI" id="CHEBI:61194"/>
        <dbReference type="ChEBI" id="CHEBI:61382"/>
        <dbReference type="EC" id="3.6.1.66"/>
    </reaction>
</comment>
<dbReference type="GO" id="GO:0036222">
    <property type="term" value="F:XTP diphosphatase activity"/>
    <property type="evidence" value="ECO:0007669"/>
    <property type="project" value="UniProtKB-UniRule"/>
</dbReference>
<name>A0A0M9UDS3_9CHLR</name>
<reference evidence="13 15" key="2">
    <citation type="submission" date="2015-07" db="EMBL/GenBank/DDBJ databases">
        <title>Whole genome sequence of Ardenticatena maritima DSM 23922.</title>
        <authorList>
            <person name="Hemp J."/>
            <person name="Ward L.M."/>
            <person name="Pace L.A."/>
            <person name="Fischer W.W."/>
        </authorList>
    </citation>
    <scope>NUCLEOTIDE SEQUENCE [LARGE SCALE GENOMIC DNA]</scope>
    <source>
        <strain evidence="13 15">110S</strain>
    </source>
</reference>
<dbReference type="GO" id="GO:0035870">
    <property type="term" value="F:dITP diphosphatase activity"/>
    <property type="evidence" value="ECO:0007669"/>
    <property type="project" value="UniProtKB-UniRule"/>
</dbReference>
<dbReference type="RefSeq" id="WP_054494001.1">
    <property type="nucleotide sequence ID" value="NZ_BBZA01000242.1"/>
</dbReference>
<dbReference type="STRING" id="872965.SE16_10010"/>
<evidence type="ECO:0000256" key="8">
    <source>
        <dbReference type="ARBA" id="ARBA00051875"/>
    </source>
</evidence>
<reference evidence="12 14" key="1">
    <citation type="journal article" date="2015" name="Genome Announc.">
        <title>Draft Genome Sequence of a Heterotrophic Facultative Anaerobic Thermophilic Bacterium, Ardenticatena maritima Strain 110ST.</title>
        <authorList>
            <person name="Kawaichi S."/>
            <person name="Yoshida T."/>
            <person name="Sako Y."/>
            <person name="Nakamura R."/>
        </authorList>
    </citation>
    <scope>NUCLEOTIDE SEQUENCE [LARGE SCALE GENOMIC DNA]</scope>
    <source>
        <strain evidence="12 14">110S</strain>
    </source>
</reference>
<dbReference type="Gene3D" id="3.90.950.10">
    <property type="match status" value="1"/>
</dbReference>
<dbReference type="SUPFAM" id="SSF52972">
    <property type="entry name" value="ITPase-like"/>
    <property type="match status" value="1"/>
</dbReference>
<keyword evidence="3 10" id="KW-0479">Metal-binding</keyword>
<dbReference type="GO" id="GO:0017111">
    <property type="term" value="F:ribonucleoside triphosphate phosphatase activity"/>
    <property type="evidence" value="ECO:0007669"/>
    <property type="project" value="InterPro"/>
</dbReference>
<evidence type="ECO:0000256" key="10">
    <source>
        <dbReference type="HAMAP-Rule" id="MF_01405"/>
    </source>
</evidence>
<feature type="binding site" evidence="10">
    <location>
        <position position="44"/>
    </location>
    <ligand>
        <name>Mg(2+)</name>
        <dbReference type="ChEBI" id="CHEBI:18420"/>
    </ligand>
</feature>
<dbReference type="FunFam" id="3.90.950.10:FF:000001">
    <property type="entry name" value="dITP/XTP pyrophosphatase"/>
    <property type="match status" value="1"/>
</dbReference>
<feature type="binding site" evidence="10">
    <location>
        <position position="178"/>
    </location>
    <ligand>
        <name>substrate</name>
    </ligand>
</feature>
<feature type="binding site" evidence="10">
    <location>
        <position position="73"/>
    </location>
    <ligand>
        <name>Mg(2+)</name>
        <dbReference type="ChEBI" id="CHEBI:18420"/>
    </ligand>
</feature>
<dbReference type="NCBIfam" id="TIGR00042">
    <property type="entry name" value="RdgB/HAM1 family non-canonical purine NTP pyrophosphatase"/>
    <property type="match status" value="1"/>
</dbReference>
<organism evidence="12 14">
    <name type="scientific">Ardenticatena maritima</name>
    <dbReference type="NCBI Taxonomy" id="872965"/>
    <lineage>
        <taxon>Bacteria</taxon>
        <taxon>Bacillati</taxon>
        <taxon>Chloroflexota</taxon>
        <taxon>Ardenticatenia</taxon>
        <taxon>Ardenticatenales</taxon>
        <taxon>Ardenticatenaceae</taxon>
        <taxon>Ardenticatena</taxon>
    </lineage>
</organism>
<dbReference type="InterPro" id="IPR002637">
    <property type="entry name" value="RdgB/HAM1"/>
</dbReference>
<keyword evidence="6 10" id="KW-0460">Magnesium</keyword>
<keyword evidence="5 10" id="KW-0378">Hydrolase</keyword>
<dbReference type="Proteomes" id="UP000037784">
    <property type="component" value="Unassembled WGS sequence"/>
</dbReference>
<dbReference type="InParanoid" id="A0A0M9UDS3"/>
<dbReference type="InterPro" id="IPR020922">
    <property type="entry name" value="dITP/XTP_pyrophosphatase"/>
</dbReference>
<protein>
    <recommendedName>
        <fullName evidence="10">dITP/XTP pyrophosphatase</fullName>
        <ecNumber evidence="10">3.6.1.66</ecNumber>
    </recommendedName>
    <alternativeName>
        <fullName evidence="10">Non-canonical purine NTP pyrophosphatase</fullName>
    </alternativeName>
    <alternativeName>
        <fullName evidence="10">Non-standard purine NTP pyrophosphatase</fullName>
    </alternativeName>
    <alternativeName>
        <fullName evidence="10">Nucleoside-triphosphate diphosphatase</fullName>
    </alternativeName>
    <alternativeName>
        <fullName evidence="10">Nucleoside-triphosphate pyrophosphatase</fullName>
        <shortName evidence="10">NTPase</shortName>
    </alternativeName>
</protein>
<dbReference type="GO" id="GO:0046872">
    <property type="term" value="F:metal ion binding"/>
    <property type="evidence" value="ECO:0007669"/>
    <property type="project" value="UniProtKB-KW"/>
</dbReference>
<comment type="catalytic activity">
    <reaction evidence="9 10">
        <text>XTP + H2O = XMP + diphosphate + H(+)</text>
        <dbReference type="Rhea" id="RHEA:28610"/>
        <dbReference type="ChEBI" id="CHEBI:15377"/>
        <dbReference type="ChEBI" id="CHEBI:15378"/>
        <dbReference type="ChEBI" id="CHEBI:33019"/>
        <dbReference type="ChEBI" id="CHEBI:57464"/>
        <dbReference type="ChEBI" id="CHEBI:61314"/>
        <dbReference type="EC" id="3.6.1.66"/>
    </reaction>
</comment>
<reference evidence="14" key="3">
    <citation type="submission" date="2015-08" db="EMBL/GenBank/DDBJ databases">
        <title>Draft Genome Sequence of a Heterotrophic Facultative Anaerobic Bacterium Ardenticatena maritima Strain 110S.</title>
        <authorList>
            <person name="Kawaichi S."/>
            <person name="Yoshida T."/>
            <person name="Sako Y."/>
            <person name="Nakamura R."/>
        </authorList>
    </citation>
    <scope>NUCLEOTIDE SEQUENCE [LARGE SCALE GENOMIC DNA]</scope>
    <source>
        <strain evidence="14">110S</strain>
    </source>
</reference>
<dbReference type="GO" id="GO:0009117">
    <property type="term" value="P:nucleotide metabolic process"/>
    <property type="evidence" value="ECO:0007669"/>
    <property type="project" value="UniProtKB-KW"/>
</dbReference>
<dbReference type="OrthoDB" id="9807456at2"/>
<feature type="binding site" evidence="10">
    <location>
        <begin position="155"/>
        <end position="158"/>
    </location>
    <ligand>
        <name>substrate</name>
    </ligand>
</feature>
<dbReference type="GO" id="GO:0005829">
    <property type="term" value="C:cytosol"/>
    <property type="evidence" value="ECO:0007669"/>
    <property type="project" value="TreeGrafter"/>
</dbReference>
<evidence type="ECO:0000256" key="3">
    <source>
        <dbReference type="ARBA" id="ARBA00022723"/>
    </source>
</evidence>
<dbReference type="PANTHER" id="PTHR11067">
    <property type="entry name" value="INOSINE TRIPHOSPHATE PYROPHOSPHATASE/HAM1 PROTEIN"/>
    <property type="match status" value="1"/>
</dbReference>
<dbReference type="GO" id="GO:0009146">
    <property type="term" value="P:purine nucleoside triphosphate catabolic process"/>
    <property type="evidence" value="ECO:0007669"/>
    <property type="project" value="UniProtKB-UniRule"/>
</dbReference>
<evidence type="ECO:0000313" key="15">
    <source>
        <dbReference type="Proteomes" id="UP000050502"/>
    </source>
</evidence>
<comment type="function">
    <text evidence="10">Pyrophosphatase that catalyzes the hydrolysis of nucleoside triphosphates to their monophosphate derivatives, with a high preference for the non-canonical purine nucleotides XTP (xanthosine triphosphate), dITP (deoxyinosine triphosphate) and ITP. Seems to function as a house-cleaning enzyme that removes non-canonical purine nucleotides from the nucleotide pool, thus preventing their incorporation into DNA/RNA and avoiding chromosomal lesions.</text>
</comment>
<evidence type="ECO:0000256" key="11">
    <source>
        <dbReference type="RuleBase" id="RU003781"/>
    </source>
</evidence>
<feature type="active site" description="Proton acceptor" evidence="10">
    <location>
        <position position="73"/>
    </location>
</feature>
<dbReference type="FunCoup" id="A0A0M9UDS3">
    <property type="interactions" value="396"/>
</dbReference>
<dbReference type="Proteomes" id="UP000050502">
    <property type="component" value="Unassembled WGS sequence"/>
</dbReference>
<evidence type="ECO:0000313" key="13">
    <source>
        <dbReference type="EMBL" id="KPL87868.1"/>
    </source>
</evidence>
<dbReference type="AlphaFoldDB" id="A0A0M9UDS3"/>
<dbReference type="PATRIC" id="fig|872965.6.peg.2049"/>
<dbReference type="EMBL" id="BBZA01000242">
    <property type="protein sequence ID" value="GAP64297.1"/>
    <property type="molecule type" value="Genomic_DNA"/>
</dbReference>
<dbReference type="HAMAP" id="MF_01405">
    <property type="entry name" value="Non_canon_purine_NTPase"/>
    <property type="match status" value="1"/>
</dbReference>
<dbReference type="CDD" id="cd00515">
    <property type="entry name" value="HAM1"/>
    <property type="match status" value="1"/>
</dbReference>
<dbReference type="InterPro" id="IPR029001">
    <property type="entry name" value="ITPase-like_fam"/>
</dbReference>
<evidence type="ECO:0000313" key="14">
    <source>
        <dbReference type="Proteomes" id="UP000037784"/>
    </source>
</evidence>
<evidence type="ECO:0000256" key="6">
    <source>
        <dbReference type="ARBA" id="ARBA00022842"/>
    </source>
</evidence>
<evidence type="ECO:0000313" key="12">
    <source>
        <dbReference type="EMBL" id="GAP64297.1"/>
    </source>
</evidence>
<sequence length="204" mass="22101">MSQPDLLIATTNAGKLREYRAAFEALPVRLLSLHDVGLATMDVEETGTTFEENARLKAVAYGEASGLPVIAEDAGLEVDALDGFPGVYSARWAGAVSAAERNEALLARLAHVPWPQRTARFVAVAVLRLPDGDCWSARGEVEGRILFAPRGEGGFGYDPIFYVPEKGRSMAELSREEKNALSHRGRAARALRDVILQLVEAGRL</sequence>
<gene>
    <name evidence="12" type="primary">rdgB</name>
    <name evidence="12" type="ORF">ARMA_2720</name>
    <name evidence="13" type="ORF">SE16_10010</name>
</gene>
<comment type="catalytic activity">
    <reaction evidence="10">
        <text>ITP + H2O = IMP + diphosphate + H(+)</text>
        <dbReference type="Rhea" id="RHEA:29399"/>
        <dbReference type="ChEBI" id="CHEBI:15377"/>
        <dbReference type="ChEBI" id="CHEBI:15378"/>
        <dbReference type="ChEBI" id="CHEBI:33019"/>
        <dbReference type="ChEBI" id="CHEBI:58053"/>
        <dbReference type="ChEBI" id="CHEBI:61402"/>
        <dbReference type="EC" id="3.6.1.66"/>
    </reaction>
</comment>
<dbReference type="EC" id="3.6.1.66" evidence="10"/>
<feature type="binding site" evidence="10">
    <location>
        <begin position="183"/>
        <end position="184"/>
    </location>
    <ligand>
        <name>substrate</name>
    </ligand>
</feature>
<accession>A0A0M9UDS3</accession>
<feature type="binding site" evidence="10">
    <location>
        <position position="74"/>
    </location>
    <ligand>
        <name>substrate</name>
    </ligand>
</feature>
<comment type="cofactor">
    <cofactor evidence="10">
        <name>Mg(2+)</name>
        <dbReference type="ChEBI" id="CHEBI:18420"/>
    </cofactor>
    <text evidence="10">Binds 1 Mg(2+) ion per subunit.</text>
</comment>
<keyword evidence="7 10" id="KW-0546">Nucleotide metabolism</keyword>
<keyword evidence="4 10" id="KW-0547">Nucleotide-binding</keyword>
<comment type="caution">
    <text evidence="12">The sequence shown here is derived from an EMBL/GenBank/DDBJ whole genome shotgun (WGS) entry which is preliminary data.</text>
</comment>
<dbReference type="Pfam" id="PF01725">
    <property type="entry name" value="Ham1p_like"/>
    <property type="match status" value="1"/>
</dbReference>
<dbReference type="GO" id="GO:0036220">
    <property type="term" value="F:ITP diphosphatase activity"/>
    <property type="evidence" value="ECO:0007669"/>
    <property type="project" value="UniProtKB-UniRule"/>
</dbReference>
<dbReference type="PANTHER" id="PTHR11067:SF9">
    <property type="entry name" value="INOSINE TRIPHOSPHATE PYROPHOSPHATASE"/>
    <property type="match status" value="1"/>
</dbReference>
<evidence type="ECO:0000256" key="1">
    <source>
        <dbReference type="ARBA" id="ARBA00008023"/>
    </source>
</evidence>
<dbReference type="EMBL" id="LGKN01000005">
    <property type="protein sequence ID" value="KPL87868.1"/>
    <property type="molecule type" value="Genomic_DNA"/>
</dbReference>
<evidence type="ECO:0000256" key="4">
    <source>
        <dbReference type="ARBA" id="ARBA00022741"/>
    </source>
</evidence>
<feature type="binding site" evidence="10">
    <location>
        <begin position="10"/>
        <end position="15"/>
    </location>
    <ligand>
        <name>substrate</name>
    </ligand>
</feature>
<evidence type="ECO:0000256" key="2">
    <source>
        <dbReference type="ARBA" id="ARBA00011738"/>
    </source>
</evidence>